<evidence type="ECO:0000313" key="2">
    <source>
        <dbReference type="Proteomes" id="UP001519460"/>
    </source>
</evidence>
<keyword evidence="2" id="KW-1185">Reference proteome</keyword>
<dbReference type="AlphaFoldDB" id="A0ABD0JW02"/>
<dbReference type="Proteomes" id="UP001519460">
    <property type="component" value="Unassembled WGS sequence"/>
</dbReference>
<sequence>MHVFLSASVDLEVGVLGCRRGLHLLTVPRSGAEAANDDLLGGNNKRRQRNSCSNLASKQHFSHLTLTQSLSQLVRANYSFSSYHNRPRCRSIRLLRWSETGDERYFLGSSTISLVSVNNGELVCILFWICAAAVPPTTLHTTNLSAVWLCCCLCRDRNSAPVEFVRSQSKLVFLFTTLGRHPHVVLLRAGEGKQSPILVAEKSILASSRSLGEDQRGGTEEVCCVFVFVSYIRSFGLFSSRSWGFNLKTQDGFGDRLRTVMF</sequence>
<name>A0ABD0JW02_9CAEN</name>
<gene>
    <name evidence="1" type="ORF">BaRGS_00029598</name>
</gene>
<feature type="non-terminal residue" evidence="1">
    <location>
        <position position="262"/>
    </location>
</feature>
<protein>
    <submittedName>
        <fullName evidence="1">Uncharacterized protein</fullName>
    </submittedName>
</protein>
<comment type="caution">
    <text evidence="1">The sequence shown here is derived from an EMBL/GenBank/DDBJ whole genome shotgun (WGS) entry which is preliminary data.</text>
</comment>
<dbReference type="EMBL" id="JACVVK020000309">
    <property type="protein sequence ID" value="KAK7479157.1"/>
    <property type="molecule type" value="Genomic_DNA"/>
</dbReference>
<evidence type="ECO:0000313" key="1">
    <source>
        <dbReference type="EMBL" id="KAK7479157.1"/>
    </source>
</evidence>
<proteinExistence type="predicted"/>
<reference evidence="1 2" key="1">
    <citation type="journal article" date="2023" name="Sci. Data">
        <title>Genome assembly of the Korean intertidal mud-creeper Batillaria attramentaria.</title>
        <authorList>
            <person name="Patra A.K."/>
            <person name="Ho P.T."/>
            <person name="Jun S."/>
            <person name="Lee S.J."/>
            <person name="Kim Y."/>
            <person name="Won Y.J."/>
        </authorList>
    </citation>
    <scope>NUCLEOTIDE SEQUENCE [LARGE SCALE GENOMIC DNA]</scope>
    <source>
        <strain evidence="1">Wonlab-2016</strain>
    </source>
</reference>
<accession>A0ABD0JW02</accession>
<organism evidence="1 2">
    <name type="scientific">Batillaria attramentaria</name>
    <dbReference type="NCBI Taxonomy" id="370345"/>
    <lineage>
        <taxon>Eukaryota</taxon>
        <taxon>Metazoa</taxon>
        <taxon>Spiralia</taxon>
        <taxon>Lophotrochozoa</taxon>
        <taxon>Mollusca</taxon>
        <taxon>Gastropoda</taxon>
        <taxon>Caenogastropoda</taxon>
        <taxon>Sorbeoconcha</taxon>
        <taxon>Cerithioidea</taxon>
        <taxon>Batillariidae</taxon>
        <taxon>Batillaria</taxon>
    </lineage>
</organism>